<feature type="non-terminal residue" evidence="1">
    <location>
        <position position="53"/>
    </location>
</feature>
<comment type="caution">
    <text evidence="1">The sequence shown here is derived from an EMBL/GenBank/DDBJ whole genome shotgun (WGS) entry which is preliminary data.</text>
</comment>
<evidence type="ECO:0000313" key="2">
    <source>
        <dbReference type="Proteomes" id="UP000789396"/>
    </source>
</evidence>
<organism evidence="1 2">
    <name type="scientific">Racocetra fulgida</name>
    <dbReference type="NCBI Taxonomy" id="60492"/>
    <lineage>
        <taxon>Eukaryota</taxon>
        <taxon>Fungi</taxon>
        <taxon>Fungi incertae sedis</taxon>
        <taxon>Mucoromycota</taxon>
        <taxon>Glomeromycotina</taxon>
        <taxon>Glomeromycetes</taxon>
        <taxon>Diversisporales</taxon>
        <taxon>Gigasporaceae</taxon>
        <taxon>Racocetra</taxon>
    </lineage>
</organism>
<gene>
    <name evidence="1" type="ORF">RFULGI_LOCUS5255</name>
</gene>
<name>A0A9N9BIX7_9GLOM</name>
<proteinExistence type="predicted"/>
<dbReference type="Proteomes" id="UP000789396">
    <property type="component" value="Unassembled WGS sequence"/>
</dbReference>
<sequence>MFPDAAARNSDYSEFPVKLASINSTPFIRNILGSEIENYNGKLPLITSPIEIE</sequence>
<evidence type="ECO:0000313" key="1">
    <source>
        <dbReference type="EMBL" id="CAG8565762.1"/>
    </source>
</evidence>
<dbReference type="AlphaFoldDB" id="A0A9N9BIX7"/>
<reference evidence="1" key="1">
    <citation type="submission" date="2021-06" db="EMBL/GenBank/DDBJ databases">
        <authorList>
            <person name="Kallberg Y."/>
            <person name="Tangrot J."/>
            <person name="Rosling A."/>
        </authorList>
    </citation>
    <scope>NUCLEOTIDE SEQUENCE</scope>
    <source>
        <strain evidence="1">IN212</strain>
    </source>
</reference>
<accession>A0A9N9BIX7</accession>
<keyword evidence="2" id="KW-1185">Reference proteome</keyword>
<dbReference type="EMBL" id="CAJVPZ010005777">
    <property type="protein sequence ID" value="CAG8565762.1"/>
    <property type="molecule type" value="Genomic_DNA"/>
</dbReference>
<protein>
    <submittedName>
        <fullName evidence="1">8994_t:CDS:1</fullName>
    </submittedName>
</protein>